<protein>
    <submittedName>
        <fullName evidence="1">Uncharacterized protein</fullName>
    </submittedName>
</protein>
<dbReference type="Proteomes" id="UP001234297">
    <property type="component" value="Chromosome 10"/>
</dbReference>
<organism evidence="1 2">
    <name type="scientific">Persea americana</name>
    <name type="common">Avocado</name>
    <dbReference type="NCBI Taxonomy" id="3435"/>
    <lineage>
        <taxon>Eukaryota</taxon>
        <taxon>Viridiplantae</taxon>
        <taxon>Streptophyta</taxon>
        <taxon>Embryophyta</taxon>
        <taxon>Tracheophyta</taxon>
        <taxon>Spermatophyta</taxon>
        <taxon>Magnoliopsida</taxon>
        <taxon>Magnoliidae</taxon>
        <taxon>Laurales</taxon>
        <taxon>Lauraceae</taxon>
        <taxon>Persea</taxon>
    </lineage>
</organism>
<accession>A0ACC2KN39</accession>
<dbReference type="EMBL" id="CM056818">
    <property type="protein sequence ID" value="KAJ8622202.1"/>
    <property type="molecule type" value="Genomic_DNA"/>
</dbReference>
<evidence type="ECO:0000313" key="2">
    <source>
        <dbReference type="Proteomes" id="UP001234297"/>
    </source>
</evidence>
<keyword evidence="2" id="KW-1185">Reference proteome</keyword>
<reference evidence="1 2" key="1">
    <citation type="journal article" date="2022" name="Hortic Res">
        <title>A haplotype resolved chromosomal level avocado genome allows analysis of novel avocado genes.</title>
        <authorList>
            <person name="Nath O."/>
            <person name="Fletcher S.J."/>
            <person name="Hayward A."/>
            <person name="Shaw L.M."/>
            <person name="Masouleh A.K."/>
            <person name="Furtado A."/>
            <person name="Henry R.J."/>
            <person name="Mitter N."/>
        </authorList>
    </citation>
    <scope>NUCLEOTIDE SEQUENCE [LARGE SCALE GENOMIC DNA]</scope>
    <source>
        <strain evidence="2">cv. Hass</strain>
    </source>
</reference>
<comment type="caution">
    <text evidence="1">The sequence shown here is derived from an EMBL/GenBank/DDBJ whole genome shotgun (WGS) entry which is preliminary data.</text>
</comment>
<name>A0ACC2KN39_PERAE</name>
<sequence length="73" mass="8264">MVGTWKSKFSREIKDTKVQFTGVARKGREFGLTTIAIPHRPYPIAARLSSSSNCWFLFTAIITLLVPIPAQRR</sequence>
<gene>
    <name evidence="1" type="ORF">MRB53_030731</name>
</gene>
<proteinExistence type="predicted"/>
<evidence type="ECO:0000313" key="1">
    <source>
        <dbReference type="EMBL" id="KAJ8622202.1"/>
    </source>
</evidence>